<dbReference type="AlphaFoldDB" id="A0A368G062"/>
<dbReference type="STRING" id="29170.A0A368G062"/>
<name>A0A368G062_ANCCA</name>
<evidence type="ECO:0000313" key="1">
    <source>
        <dbReference type="EMBL" id="RCN36385.1"/>
    </source>
</evidence>
<protein>
    <submittedName>
        <fullName evidence="1">Uncharacterized protein</fullName>
    </submittedName>
</protein>
<dbReference type="Proteomes" id="UP000252519">
    <property type="component" value="Unassembled WGS sequence"/>
</dbReference>
<organism evidence="1 2">
    <name type="scientific">Ancylostoma caninum</name>
    <name type="common">Dog hookworm</name>
    <dbReference type="NCBI Taxonomy" id="29170"/>
    <lineage>
        <taxon>Eukaryota</taxon>
        <taxon>Metazoa</taxon>
        <taxon>Ecdysozoa</taxon>
        <taxon>Nematoda</taxon>
        <taxon>Chromadorea</taxon>
        <taxon>Rhabditida</taxon>
        <taxon>Rhabditina</taxon>
        <taxon>Rhabditomorpha</taxon>
        <taxon>Strongyloidea</taxon>
        <taxon>Ancylostomatidae</taxon>
        <taxon>Ancylostomatinae</taxon>
        <taxon>Ancylostoma</taxon>
    </lineage>
</organism>
<keyword evidence="2" id="KW-1185">Reference proteome</keyword>
<reference evidence="1 2" key="1">
    <citation type="submission" date="2014-10" db="EMBL/GenBank/DDBJ databases">
        <title>Draft genome of the hookworm Ancylostoma caninum.</title>
        <authorList>
            <person name="Mitreva M."/>
        </authorList>
    </citation>
    <scope>NUCLEOTIDE SEQUENCE [LARGE SCALE GENOMIC DNA]</scope>
    <source>
        <strain evidence="1 2">Baltimore</strain>
    </source>
</reference>
<dbReference type="OrthoDB" id="5812931at2759"/>
<proteinExistence type="predicted"/>
<comment type="caution">
    <text evidence="1">The sequence shown here is derived from an EMBL/GenBank/DDBJ whole genome shotgun (WGS) entry which is preliminary data.</text>
</comment>
<gene>
    <name evidence="1" type="ORF">ANCCAN_17742</name>
</gene>
<dbReference type="EMBL" id="JOJR01000562">
    <property type="protein sequence ID" value="RCN36385.1"/>
    <property type="molecule type" value="Genomic_DNA"/>
</dbReference>
<evidence type="ECO:0000313" key="2">
    <source>
        <dbReference type="Proteomes" id="UP000252519"/>
    </source>
</evidence>
<sequence>MLSSTTSLTVHANRQVGNVAITVDSGAKGYAFVSKAAAKQIRVTNASGIPVDPINVGRLTAVYELIENTNYSVLTQDHSDYAVSVVILNGLTPSFTVVDKRTDSANTALVSPNTLFENESNRELKREVHVTIPAAGPSIVFTLPDGWQVKNNADKNYRVATRERCTFGHATFTVFTPMKEKLNFVTIVRTVQCLTSTNAHAAQASLLRTARDQYVSREF</sequence>
<accession>A0A368G062</accession>